<reference evidence="3" key="1">
    <citation type="submission" date="2022-07" db="EMBL/GenBank/DDBJ databases">
        <title>Phylogenomic reconstructions and comparative analyses of Kickxellomycotina fungi.</title>
        <authorList>
            <person name="Reynolds N.K."/>
            <person name="Stajich J.E."/>
            <person name="Barry K."/>
            <person name="Grigoriev I.V."/>
            <person name="Crous P."/>
            <person name="Smith M.E."/>
        </authorList>
    </citation>
    <scope>NUCLEOTIDE SEQUENCE</scope>
    <source>
        <strain evidence="3">RSA 1196</strain>
    </source>
</reference>
<evidence type="ECO:0000256" key="1">
    <source>
        <dbReference type="ARBA" id="ARBA00009670"/>
    </source>
</evidence>
<proteinExistence type="inferred from homology"/>
<dbReference type="InterPro" id="IPR004147">
    <property type="entry name" value="ABC1_dom"/>
</dbReference>
<accession>A0A9W8ARQ4</accession>
<sequence length="643" mass="74438">MSTLSSCWLRQWASHRTGSLRFNQLAHVKPRAQVNPRVPATTLQPAKSSLIHPFSRCHWIHHQAGRPSHATFSRVSTNRWVRRTVGLIAVGALTGLFYTEYEPVHFVANAIVRSFRAGITGAVVAVDYKWSLRNKPDPALDPDTLRQQGKMVDPQVENAWLEAKRDYEERKSQVHLRSARRVLKCLMASGGIYIKLGQHLSAMTYILPREWTDTMRPLQDQCPESSLEDIDQLFRDDLNTSLEELFTEFDPRPLGVASLAQVHRAVLRGTGEQVAVKVQHPYLDEFSKIDMGTTTFIIRIAKDLFPDFQFGWLSDEMNISLPQELDFTREALNAARVQQNFTHVRRCPLVIPRVHWAHRRVMAMEYIAGGRIDDLDYLRQHNINPDQVATELTRIFSEMVFSHGWVHCDPHPGNVMVRPHVGPRTSGYNFDIVLLDHGLYRALSSEFRMNYAYMWRALISGNEADIRRYSKLLAGTDLYMVFSCILTGRDWKVIQDDLTQTKSQDELHAVFESVPYLLTEIIDVLATVPRELLLLFKTNDLLRSVDEAIRTKPSPAITVAIMGRYCTKAIYNESMHQLRLQRRHQRGMGWSFIRDWWHIHWTYWKLEFPLKLVEWWLSIYSTFSRTFNHLLEFTPRPLAAAAH</sequence>
<keyword evidence="4" id="KW-1185">Reference proteome</keyword>
<dbReference type="InterPro" id="IPR011009">
    <property type="entry name" value="Kinase-like_dom_sf"/>
</dbReference>
<evidence type="ECO:0000313" key="4">
    <source>
        <dbReference type="Proteomes" id="UP001150925"/>
    </source>
</evidence>
<dbReference type="AlphaFoldDB" id="A0A9W8ARQ4"/>
<dbReference type="EMBL" id="JANBPY010001520">
    <property type="protein sequence ID" value="KAJ1959702.1"/>
    <property type="molecule type" value="Genomic_DNA"/>
</dbReference>
<gene>
    <name evidence="3" type="ORF">IWQ62_004509</name>
</gene>
<organism evidence="3 4">
    <name type="scientific">Dispira parvispora</name>
    <dbReference type="NCBI Taxonomy" id="1520584"/>
    <lineage>
        <taxon>Eukaryota</taxon>
        <taxon>Fungi</taxon>
        <taxon>Fungi incertae sedis</taxon>
        <taxon>Zoopagomycota</taxon>
        <taxon>Kickxellomycotina</taxon>
        <taxon>Dimargaritomycetes</taxon>
        <taxon>Dimargaritales</taxon>
        <taxon>Dimargaritaceae</taxon>
        <taxon>Dispira</taxon>
    </lineage>
</organism>
<evidence type="ECO:0000313" key="3">
    <source>
        <dbReference type="EMBL" id="KAJ1959702.1"/>
    </source>
</evidence>
<dbReference type="GO" id="GO:0055088">
    <property type="term" value="P:lipid homeostasis"/>
    <property type="evidence" value="ECO:0007669"/>
    <property type="project" value="TreeGrafter"/>
</dbReference>
<dbReference type="Pfam" id="PF03109">
    <property type="entry name" value="ABC1"/>
    <property type="match status" value="1"/>
</dbReference>
<dbReference type="Gene3D" id="1.10.510.10">
    <property type="entry name" value="Transferase(Phosphotransferase) domain 1"/>
    <property type="match status" value="1"/>
</dbReference>
<dbReference type="SUPFAM" id="SSF56112">
    <property type="entry name" value="Protein kinase-like (PK-like)"/>
    <property type="match status" value="1"/>
</dbReference>
<dbReference type="GO" id="GO:0007005">
    <property type="term" value="P:mitochondrion organization"/>
    <property type="evidence" value="ECO:0007669"/>
    <property type="project" value="TreeGrafter"/>
</dbReference>
<dbReference type="PANTHER" id="PTHR43173:SF19">
    <property type="entry name" value="AARF DOMAIN-CONTAINING PROTEIN KINASE 1"/>
    <property type="match status" value="1"/>
</dbReference>
<dbReference type="InterPro" id="IPR051130">
    <property type="entry name" value="Mito_struct-func_regulator"/>
</dbReference>
<comment type="similarity">
    <text evidence="1">Belongs to the protein kinase superfamily. ADCK protein kinase family.</text>
</comment>
<dbReference type="GO" id="GO:0005743">
    <property type="term" value="C:mitochondrial inner membrane"/>
    <property type="evidence" value="ECO:0007669"/>
    <property type="project" value="TreeGrafter"/>
</dbReference>
<dbReference type="OrthoDB" id="427480at2759"/>
<evidence type="ECO:0000259" key="2">
    <source>
        <dbReference type="Pfam" id="PF03109"/>
    </source>
</evidence>
<dbReference type="CDD" id="cd13969">
    <property type="entry name" value="ADCK1-like"/>
    <property type="match status" value="1"/>
</dbReference>
<feature type="domain" description="ABC1 atypical kinase-like" evidence="2">
    <location>
        <begin position="218"/>
        <end position="469"/>
    </location>
</feature>
<dbReference type="PANTHER" id="PTHR43173">
    <property type="entry name" value="ABC1 FAMILY PROTEIN"/>
    <property type="match status" value="1"/>
</dbReference>
<name>A0A9W8ARQ4_9FUNG</name>
<dbReference type="InterPro" id="IPR045307">
    <property type="entry name" value="ADCK1_dom"/>
</dbReference>
<protein>
    <recommendedName>
        <fullName evidence="2">ABC1 atypical kinase-like domain-containing protein</fullName>
    </recommendedName>
</protein>
<dbReference type="Proteomes" id="UP001150925">
    <property type="component" value="Unassembled WGS sequence"/>
</dbReference>
<comment type="caution">
    <text evidence="3">The sequence shown here is derived from an EMBL/GenBank/DDBJ whole genome shotgun (WGS) entry which is preliminary data.</text>
</comment>